<dbReference type="EMBL" id="JBFOLK010000005">
    <property type="protein sequence ID" value="KAL2513109.1"/>
    <property type="molecule type" value="Genomic_DNA"/>
</dbReference>
<keyword evidence="3" id="KW-1185">Reference proteome</keyword>
<dbReference type="AlphaFoldDB" id="A0ABD1TK65"/>
<comment type="caution">
    <text evidence="2">The sequence shown here is derived from an EMBL/GenBank/DDBJ whole genome shotgun (WGS) entry which is preliminary data.</text>
</comment>
<feature type="region of interest" description="Disordered" evidence="1">
    <location>
        <begin position="105"/>
        <end position="137"/>
    </location>
</feature>
<accession>A0ABD1TK65</accession>
<dbReference type="Proteomes" id="UP001604336">
    <property type="component" value="Unassembled WGS sequence"/>
</dbReference>
<sequence>MDKNARIGTIARPTYETSATNEDPKANMARRYKELCRLQTQIATRGSETEEAYNIVIHGFNNILEDIDAITSTRHLHSSTSSIMHNRNYSNIVDGVGIIMGIKRKGRVRGSSGKPKNALEKGKKKKKICPSSTGMYS</sequence>
<reference evidence="3" key="1">
    <citation type="submission" date="2024-07" db="EMBL/GenBank/DDBJ databases">
        <title>Two chromosome-level genome assemblies of Korean endemic species Abeliophyllum distichum and Forsythia ovata (Oleaceae).</title>
        <authorList>
            <person name="Jang H."/>
        </authorList>
    </citation>
    <scope>NUCLEOTIDE SEQUENCE [LARGE SCALE GENOMIC DNA]</scope>
</reference>
<feature type="region of interest" description="Disordered" evidence="1">
    <location>
        <begin position="1"/>
        <end position="22"/>
    </location>
</feature>
<evidence type="ECO:0000256" key="1">
    <source>
        <dbReference type="SAM" id="MobiDB-lite"/>
    </source>
</evidence>
<organism evidence="2 3">
    <name type="scientific">Abeliophyllum distichum</name>
    <dbReference type="NCBI Taxonomy" id="126358"/>
    <lineage>
        <taxon>Eukaryota</taxon>
        <taxon>Viridiplantae</taxon>
        <taxon>Streptophyta</taxon>
        <taxon>Embryophyta</taxon>
        <taxon>Tracheophyta</taxon>
        <taxon>Spermatophyta</taxon>
        <taxon>Magnoliopsida</taxon>
        <taxon>eudicotyledons</taxon>
        <taxon>Gunneridae</taxon>
        <taxon>Pentapetalae</taxon>
        <taxon>asterids</taxon>
        <taxon>lamiids</taxon>
        <taxon>Lamiales</taxon>
        <taxon>Oleaceae</taxon>
        <taxon>Forsythieae</taxon>
        <taxon>Abeliophyllum</taxon>
    </lineage>
</organism>
<proteinExistence type="predicted"/>
<gene>
    <name evidence="2" type="ORF">Adt_18709</name>
</gene>
<name>A0ABD1TK65_9LAMI</name>
<protein>
    <submittedName>
        <fullName evidence="2">Uncharacterized protein</fullName>
    </submittedName>
</protein>
<evidence type="ECO:0000313" key="2">
    <source>
        <dbReference type="EMBL" id="KAL2513109.1"/>
    </source>
</evidence>
<evidence type="ECO:0000313" key="3">
    <source>
        <dbReference type="Proteomes" id="UP001604336"/>
    </source>
</evidence>